<dbReference type="AlphaFoldDB" id="Q84YF0"/>
<protein>
    <submittedName>
        <fullName evidence="1">Uncharacterized protein 9</fullName>
    </submittedName>
</protein>
<organism evidence="1">
    <name type="scientific">Sorghum bicolor</name>
    <name type="common">Sorghum</name>
    <name type="synonym">Sorghum vulgare</name>
    <dbReference type="NCBI Taxonomy" id="4558"/>
    <lineage>
        <taxon>Eukaryota</taxon>
        <taxon>Viridiplantae</taxon>
        <taxon>Streptophyta</taxon>
        <taxon>Embryophyta</taxon>
        <taxon>Tracheophyta</taxon>
        <taxon>Spermatophyta</taxon>
        <taxon>Magnoliopsida</taxon>
        <taxon>Liliopsida</taxon>
        <taxon>Poales</taxon>
        <taxon>Poaceae</taxon>
        <taxon>PACMAD clade</taxon>
        <taxon>Panicoideae</taxon>
        <taxon>Andropogonodae</taxon>
        <taxon>Andropogoneae</taxon>
        <taxon>Sorghinae</taxon>
        <taxon>Sorghum</taxon>
    </lineage>
</organism>
<evidence type="ECO:0000313" key="1">
    <source>
        <dbReference type="EMBL" id="AAO16710.1"/>
    </source>
</evidence>
<reference evidence="1" key="2">
    <citation type="submission" date="2002-08" db="EMBL/GenBank/DDBJ databases">
        <title>Sequence and physical map analysis of Rp1 region of maize and sorghum.</title>
        <authorList>
            <person name="Ramakrishna W."/>
            <person name="Emberton J."/>
            <person name="SanMiguel P."/>
            <person name="Ogden M."/>
            <person name="Llaca V."/>
            <person name="Linton E."/>
            <person name="Messing J."/>
            <person name="Bennetzen J.L."/>
        </authorList>
    </citation>
    <scope>NUCLEOTIDE SEQUENCE</scope>
</reference>
<accession>Q84YF0</accession>
<sequence length="185" mass="20693">MEAARSGVSLLPSGYAHLHLVDMRWRLRPRVFVTRPQPHGWGPLSCMLGIGNTDARFRPRRVAGSSKSSCSSALRRLDCIDPPVPTPSASIASLPFFCVYDGPNCVDFAIVPSHDDCLDASPSLLWRPLYVCSSIDTQPNHNYVDFGHLQHSFFDHDYCALTLGYLDIGRKGYRLAWTHRLLPQP</sequence>
<reference evidence="1" key="1">
    <citation type="journal article" date="2002" name="Plant Physiol.">
        <title>Comparative sequence analysis of the sorghum Rph region and the maize Rp1 resistance gene complex.</title>
        <authorList>
            <person name="Ramakrishna W."/>
            <person name="Emberton J."/>
            <person name="SanMiguel P."/>
            <person name="Ogden M."/>
            <person name="Llaca V."/>
            <person name="Messing J."/>
            <person name="Bennetzen J.L."/>
        </authorList>
    </citation>
    <scope>NUCLEOTIDE SEQUENCE</scope>
</reference>
<gene>
    <name evidence="1" type="primary">9</name>
</gene>
<dbReference type="EMBL" id="AY144442">
    <property type="protein sequence ID" value="AAO16710.1"/>
    <property type="molecule type" value="Genomic_DNA"/>
</dbReference>
<name>Q84YF0_SORBI</name>
<proteinExistence type="predicted"/>